<comment type="subcellular location">
    <subcellularLocation>
        <location evidence="1">Cytoplasm</location>
    </subcellularLocation>
</comment>
<keyword evidence="3 9" id="KW-0728">SH3 domain</keyword>
<evidence type="ECO:0000256" key="10">
    <source>
        <dbReference type="SAM" id="Coils"/>
    </source>
</evidence>
<feature type="domain" description="BAR" evidence="12">
    <location>
        <begin position="24"/>
        <end position="287"/>
    </location>
</feature>
<protein>
    <recommendedName>
        <fullName evidence="7">Endophilin-B2</fullName>
    </recommendedName>
    <alternativeName>
        <fullName evidence="8">SH3 domain-containing GRB2-like protein B2</fullName>
    </alternativeName>
</protein>
<comment type="similarity">
    <text evidence="2">Belongs to the endophilin family.</text>
</comment>
<dbReference type="GO" id="GO:0061024">
    <property type="term" value="P:membrane organization"/>
    <property type="evidence" value="ECO:0007669"/>
    <property type="project" value="TreeGrafter"/>
</dbReference>
<dbReference type="SUPFAM" id="SSF103657">
    <property type="entry name" value="BAR/IMD domain-like"/>
    <property type="match status" value="1"/>
</dbReference>
<dbReference type="GO" id="GO:0005654">
    <property type="term" value="C:nucleoplasm"/>
    <property type="evidence" value="ECO:0007669"/>
    <property type="project" value="Ensembl"/>
</dbReference>
<name>A0A8C5K2X9_JACJA</name>
<dbReference type="InterPro" id="IPR050384">
    <property type="entry name" value="Endophilin_SH3RF"/>
</dbReference>
<dbReference type="SUPFAM" id="SSF50044">
    <property type="entry name" value="SH3-domain"/>
    <property type="match status" value="1"/>
</dbReference>
<keyword evidence="4" id="KW-0963">Cytoplasm</keyword>
<feature type="domain" description="SH3" evidence="11">
    <location>
        <begin position="348"/>
        <end position="408"/>
    </location>
</feature>
<sequence length="408" mass="45395">MDFNMKKLASDAGIFFTRAVQFTEEKFGQAEKTELDANFENLLARADSTKNWTERILRQTEVLLQPNPSARVEEFLYEKLDRKVPSRVTNGELLAQYMAEAASELGPTTPYGQTLIQVSEAEKRLGAAERDFIHAASISFLTPLRNFLEGDWKTISKERRLLQNRRLDLDACKARLKKAKAAEAKATTVPDFQETRPRNYILSASASALWNDEVDKAEQELRVAQTEFDRQAEVTRLLLEGISSTHVNHLRCLHEFVKSQTTYYAQCYRHMLDLQKQLGSSQTLSPWPGAFLEFPGTFVGTTEPAAPPLSSSSPTNTVATMPVVPSVASMAPPGEAALCLEEVAPPASGTRKARVLYDYEAADSSELALLADELITVYSLPGMDPDWLIGERGNKKGKVPVTYLELLS</sequence>
<dbReference type="GO" id="GO:0042802">
    <property type="term" value="F:identical protein binding"/>
    <property type="evidence" value="ECO:0007669"/>
    <property type="project" value="Ensembl"/>
</dbReference>
<dbReference type="Proteomes" id="UP000694385">
    <property type="component" value="Unassembled WGS sequence"/>
</dbReference>
<evidence type="ECO:0000259" key="11">
    <source>
        <dbReference type="PROSITE" id="PS50002"/>
    </source>
</evidence>
<keyword evidence="5 10" id="KW-0175">Coiled coil</keyword>
<evidence type="ECO:0000313" key="13">
    <source>
        <dbReference type="Ensembl" id="ENSJJAP00000002758.1"/>
    </source>
</evidence>
<dbReference type="PANTHER" id="PTHR14167">
    <property type="entry name" value="SH3 DOMAIN-CONTAINING"/>
    <property type="match status" value="1"/>
</dbReference>
<comment type="subunit">
    <text evidence="6">Homodimer, and heterodimer with SH3GLB1.</text>
</comment>
<proteinExistence type="inferred from homology"/>
<gene>
    <name evidence="13" type="primary">Sh3glb2</name>
</gene>
<dbReference type="InterPro" id="IPR036028">
    <property type="entry name" value="SH3-like_dom_sf"/>
</dbReference>
<evidence type="ECO:0000256" key="3">
    <source>
        <dbReference type="ARBA" id="ARBA00022443"/>
    </source>
</evidence>
<evidence type="ECO:0000256" key="8">
    <source>
        <dbReference type="ARBA" id="ARBA00042180"/>
    </source>
</evidence>
<dbReference type="PANTHER" id="PTHR14167:SF68">
    <property type="entry name" value="DREBRIN-LIKE PROTEIN-RELATED"/>
    <property type="match status" value="1"/>
</dbReference>
<accession>A0A8C5K2X9</accession>
<dbReference type="GO" id="GO:0005829">
    <property type="term" value="C:cytosol"/>
    <property type="evidence" value="ECO:0007669"/>
    <property type="project" value="Ensembl"/>
</dbReference>
<dbReference type="InterPro" id="IPR001452">
    <property type="entry name" value="SH3_domain"/>
</dbReference>
<feature type="coiled-coil region" evidence="10">
    <location>
        <begin position="207"/>
        <end position="234"/>
    </location>
</feature>
<dbReference type="PROSITE" id="PS51021">
    <property type="entry name" value="BAR"/>
    <property type="match status" value="1"/>
</dbReference>
<dbReference type="GeneTree" id="ENSGT00940000155841"/>
<evidence type="ECO:0000259" key="12">
    <source>
        <dbReference type="PROSITE" id="PS51021"/>
    </source>
</evidence>
<evidence type="ECO:0000256" key="7">
    <source>
        <dbReference type="ARBA" id="ARBA00040331"/>
    </source>
</evidence>
<dbReference type="InterPro" id="IPR004148">
    <property type="entry name" value="BAR_dom"/>
</dbReference>
<keyword evidence="14" id="KW-1185">Reference proteome</keyword>
<dbReference type="Pfam" id="PF14604">
    <property type="entry name" value="SH3_9"/>
    <property type="match status" value="1"/>
</dbReference>
<evidence type="ECO:0000313" key="14">
    <source>
        <dbReference type="Proteomes" id="UP000694385"/>
    </source>
</evidence>
<evidence type="ECO:0000256" key="6">
    <source>
        <dbReference type="ARBA" id="ARBA00038771"/>
    </source>
</evidence>
<dbReference type="GO" id="GO:0016020">
    <property type="term" value="C:membrane"/>
    <property type="evidence" value="ECO:0007669"/>
    <property type="project" value="TreeGrafter"/>
</dbReference>
<dbReference type="AlphaFoldDB" id="A0A8C5K2X9"/>
<dbReference type="FunFam" id="2.30.30.40:FF:000028">
    <property type="entry name" value="endophilin-B2 isoform X1"/>
    <property type="match status" value="1"/>
</dbReference>
<dbReference type="FunFam" id="1.20.1270.60:FF:000017">
    <property type="entry name" value="endophilin-B2 isoform X1"/>
    <property type="match status" value="1"/>
</dbReference>
<dbReference type="InterPro" id="IPR027267">
    <property type="entry name" value="AH/BAR_dom_sf"/>
</dbReference>
<reference evidence="13" key="2">
    <citation type="submission" date="2025-09" db="UniProtKB">
        <authorList>
            <consortium name="Ensembl"/>
        </authorList>
    </citation>
    <scope>IDENTIFICATION</scope>
</reference>
<evidence type="ECO:0000256" key="4">
    <source>
        <dbReference type="ARBA" id="ARBA00022490"/>
    </source>
</evidence>
<dbReference type="InterPro" id="IPR035640">
    <property type="entry name" value="Endophilin_B2_SH3"/>
</dbReference>
<dbReference type="Pfam" id="PF03114">
    <property type="entry name" value="BAR"/>
    <property type="match status" value="1"/>
</dbReference>
<dbReference type="SMART" id="SM00721">
    <property type="entry name" value="BAR"/>
    <property type="match status" value="1"/>
</dbReference>
<evidence type="ECO:0000256" key="2">
    <source>
        <dbReference type="ARBA" id="ARBA00006697"/>
    </source>
</evidence>
<dbReference type="Ensembl" id="ENSJJAT00000005724.1">
    <property type="protein sequence ID" value="ENSJJAP00000002758.1"/>
    <property type="gene ID" value="ENSJJAG00000004845.1"/>
</dbReference>
<organism evidence="13 14">
    <name type="scientific">Jaculus jaculus</name>
    <name type="common">Lesser Egyptian jerboa</name>
    <dbReference type="NCBI Taxonomy" id="51337"/>
    <lineage>
        <taxon>Eukaryota</taxon>
        <taxon>Metazoa</taxon>
        <taxon>Chordata</taxon>
        <taxon>Craniata</taxon>
        <taxon>Vertebrata</taxon>
        <taxon>Euteleostomi</taxon>
        <taxon>Mammalia</taxon>
        <taxon>Eutheria</taxon>
        <taxon>Euarchontoglires</taxon>
        <taxon>Glires</taxon>
        <taxon>Rodentia</taxon>
        <taxon>Myomorpha</taxon>
        <taxon>Dipodoidea</taxon>
        <taxon>Dipodidae</taxon>
        <taxon>Dipodinae</taxon>
        <taxon>Jaculus</taxon>
    </lineage>
</organism>
<dbReference type="Gene3D" id="1.20.1270.60">
    <property type="entry name" value="Arfaptin homology (AH) domain/BAR domain"/>
    <property type="match status" value="1"/>
</dbReference>
<evidence type="ECO:0000256" key="5">
    <source>
        <dbReference type="ARBA" id="ARBA00023054"/>
    </source>
</evidence>
<dbReference type="CDD" id="cd07617">
    <property type="entry name" value="BAR_Endophilin_B2"/>
    <property type="match status" value="1"/>
</dbReference>
<dbReference type="Gene3D" id="2.30.30.40">
    <property type="entry name" value="SH3 Domains"/>
    <property type="match status" value="1"/>
</dbReference>
<evidence type="ECO:0000256" key="9">
    <source>
        <dbReference type="PROSITE-ProRule" id="PRU00192"/>
    </source>
</evidence>
<dbReference type="CDD" id="cd11944">
    <property type="entry name" value="SH3_Endophilin_B2"/>
    <property type="match status" value="1"/>
</dbReference>
<dbReference type="PROSITE" id="PS50002">
    <property type="entry name" value="SH3"/>
    <property type="match status" value="1"/>
</dbReference>
<dbReference type="SMART" id="SM00326">
    <property type="entry name" value="SH3"/>
    <property type="match status" value="1"/>
</dbReference>
<evidence type="ECO:0000256" key="1">
    <source>
        <dbReference type="ARBA" id="ARBA00004496"/>
    </source>
</evidence>
<reference evidence="13" key="1">
    <citation type="submission" date="2025-08" db="UniProtKB">
        <authorList>
            <consortium name="Ensembl"/>
        </authorList>
    </citation>
    <scope>IDENTIFICATION</scope>
</reference>